<keyword evidence="1" id="KW-0175">Coiled coil</keyword>
<feature type="coiled-coil region" evidence="1">
    <location>
        <begin position="295"/>
        <end position="326"/>
    </location>
</feature>
<comment type="caution">
    <text evidence="3">The sequence shown here is derived from an EMBL/GenBank/DDBJ whole genome shotgun (WGS) entry which is preliminary data.</text>
</comment>
<dbReference type="Gene3D" id="1.20.5.1230">
    <property type="entry name" value="Apolipoprotein A-I"/>
    <property type="match status" value="1"/>
</dbReference>
<gene>
    <name evidence="3" type="ORF">EVOR1521_LOCUS12175</name>
</gene>
<organism evidence="3 4">
    <name type="scientific">Effrenium voratum</name>
    <dbReference type="NCBI Taxonomy" id="2562239"/>
    <lineage>
        <taxon>Eukaryota</taxon>
        <taxon>Sar</taxon>
        <taxon>Alveolata</taxon>
        <taxon>Dinophyceae</taxon>
        <taxon>Suessiales</taxon>
        <taxon>Symbiodiniaceae</taxon>
        <taxon>Effrenium</taxon>
    </lineage>
</organism>
<keyword evidence="4" id="KW-1185">Reference proteome</keyword>
<feature type="compositionally biased region" description="Low complexity" evidence="2">
    <location>
        <begin position="15"/>
        <end position="25"/>
    </location>
</feature>
<protein>
    <submittedName>
        <fullName evidence="3">Uncharacterized protein</fullName>
    </submittedName>
</protein>
<name>A0AA36MYT6_9DINO</name>
<accession>A0AA36MYT6</accession>
<dbReference type="AlphaFoldDB" id="A0AA36MYT6"/>
<feature type="region of interest" description="Disordered" evidence="2">
    <location>
        <begin position="15"/>
        <end position="34"/>
    </location>
</feature>
<feature type="coiled-coil region" evidence="1">
    <location>
        <begin position="400"/>
        <end position="427"/>
    </location>
</feature>
<feature type="region of interest" description="Disordered" evidence="2">
    <location>
        <begin position="566"/>
        <end position="593"/>
    </location>
</feature>
<dbReference type="Proteomes" id="UP001178507">
    <property type="component" value="Unassembled WGS sequence"/>
</dbReference>
<sequence>MAPCGTPASAVNLAAAGSRSPSASSHRGYSQQHQQRVAVNAEGRFLAHWDEFVEHRREVQAKLEEAFEMASERREAGLRLARLCQQLDTKVERLARQAKEQSTHGEAFEERVSSQAKGVEACKEAVEVLRDKIQRQVQDLSSAIATSRSELSEDAERRHHGLQEAMRRGDRCLAEEFFRKLQESSEKLSSNLQVLEDALATFVRQTRVQLADLTDQVEAKSKEQLATLKAQATESSKLEAQLAATQEETAALASRADSTEGACGEQVRQLASLESRFAKMQEAFVRFEGKASAAEDAEQSRCHQLMEHLREAKEQTASAMVRLRSELTEAISVAMSSAREESREALQGLRAVESSVAADVQALREELRQSFTSAAERQQLLVSELRGELADSSEQSRSNGRELLALIEELQGQCMELRSEGRRAAEDVAARYRAETQVHLEDLKAQLGAVRVDFAEERKQSKASRDELTVLEESCGSLRRSLLEVSSSAGKAQGSADEAASECARLQSFVEGALTEIRRDVRAEGQQVLTLERQLAECKEELARQVDVRAEAMRCNSQLQRDASELGRRLDTLEHSQEESVSKSRDLRETSRSVSDRVAELEERLVRSSEQSDLALLSVRNEVARVAAAAQDLAPEVEQACRRLIAEEAQMQADKWAQTFQYHKQANCDALQGAVAEPRAEVRALRLALSEQEVESAARFDRLSGDLQRQDRAASSRMKQEMEEMTVGFEERVAAATASVRQAVQEQRQEVFKQLDPIMERLSEVTTSIQASRRAEAELGGHFERLLVTTEELCAGQEALSAQGADTAQSLNDLRSEIRNVGSSQETVVRQVQSPRSWRRQEEYASPQLSAKEGLRGATNFAEPSREPLRMPEEPVSRDAALHARSSHSSPEKPTPRVDVSSAFSRLGELRRRLGSPAHQAHQEVVEPVAGVRLSLGPQPSAAHLISARFGHHKELPGRSGNTLF</sequence>
<evidence type="ECO:0000256" key="1">
    <source>
        <dbReference type="SAM" id="Coils"/>
    </source>
</evidence>
<evidence type="ECO:0000313" key="4">
    <source>
        <dbReference type="Proteomes" id="UP001178507"/>
    </source>
</evidence>
<evidence type="ECO:0000313" key="3">
    <source>
        <dbReference type="EMBL" id="CAJ1385604.1"/>
    </source>
</evidence>
<evidence type="ECO:0000256" key="2">
    <source>
        <dbReference type="SAM" id="MobiDB-lite"/>
    </source>
</evidence>
<proteinExistence type="predicted"/>
<feature type="coiled-coil region" evidence="1">
    <location>
        <begin position="178"/>
        <end position="248"/>
    </location>
</feature>
<dbReference type="EMBL" id="CAUJNA010001258">
    <property type="protein sequence ID" value="CAJ1385604.1"/>
    <property type="molecule type" value="Genomic_DNA"/>
</dbReference>
<dbReference type="SUPFAM" id="SSF58113">
    <property type="entry name" value="Apolipoprotein A-I"/>
    <property type="match status" value="1"/>
</dbReference>
<reference evidence="3" key="1">
    <citation type="submission" date="2023-08" db="EMBL/GenBank/DDBJ databases">
        <authorList>
            <person name="Chen Y."/>
            <person name="Shah S."/>
            <person name="Dougan E. K."/>
            <person name="Thang M."/>
            <person name="Chan C."/>
        </authorList>
    </citation>
    <scope>NUCLEOTIDE SEQUENCE</scope>
</reference>
<feature type="compositionally biased region" description="Polar residues" evidence="2">
    <location>
        <begin position="822"/>
        <end position="836"/>
    </location>
</feature>
<feature type="compositionally biased region" description="Basic and acidic residues" evidence="2">
    <location>
        <begin position="864"/>
        <end position="882"/>
    </location>
</feature>
<feature type="region of interest" description="Disordered" evidence="2">
    <location>
        <begin position="822"/>
        <end position="900"/>
    </location>
</feature>